<dbReference type="Proteomes" id="UP000326799">
    <property type="component" value="Unassembled WGS sequence"/>
</dbReference>
<sequence length="293" mass="33899">MAQIYCRFLHWAKGIFHSGRNQNESTSEEEIHWSKAIRHYMKSVAVRPTSRRESQKLWRLALDESEYMPGNLRQLLDDYKLALKTTSPNTAAMRGRLDATLFANLAAAMKEEANARIHTSFDDAPDARNYLYLDCLLNISMPESMKGEDFILKRDVDNILWYGDSNKLETNLVLTRKSSPSNSQDYSPLPSMVLIHRAHRLAGRKTEIYGICNDSYRWNFMHINKKGRVSHLSLSWLHDQQQIENQVRRIIFESIVLRQKAGGSSRRLTCSELIGCKILYQSDHSDNFDAIEE</sequence>
<dbReference type="EMBL" id="ML733423">
    <property type="protein sequence ID" value="KAB8221092.1"/>
    <property type="molecule type" value="Genomic_DNA"/>
</dbReference>
<reference evidence="1 2" key="1">
    <citation type="submission" date="2019-04" db="EMBL/GenBank/DDBJ databases">
        <title>Fungal friends and foes A comparative genomics study of 23 Aspergillus species from section Flavi.</title>
        <authorList>
            <consortium name="DOE Joint Genome Institute"/>
            <person name="Kjaerbolling I."/>
            <person name="Vesth T.C."/>
            <person name="Frisvad J.C."/>
            <person name="Nybo J.L."/>
            <person name="Theobald S."/>
            <person name="Kildgaard S."/>
            <person name="Petersen T.I."/>
            <person name="Kuo A."/>
            <person name="Sato A."/>
            <person name="Lyhne E.K."/>
            <person name="Kogle M.E."/>
            <person name="Wiebenga A."/>
            <person name="Kun R.S."/>
            <person name="Lubbers R.J."/>
            <person name="Makela M.R."/>
            <person name="Barry K."/>
            <person name="Chovatia M."/>
            <person name="Clum A."/>
            <person name="Daum C."/>
            <person name="Haridas S."/>
            <person name="He G."/>
            <person name="LaButti K."/>
            <person name="Lipzen A."/>
            <person name="Mondo S."/>
            <person name="Pangilinan J."/>
            <person name="Riley R."/>
            <person name="Salamov A."/>
            <person name="Simmons B.A."/>
            <person name="Magnuson J.K."/>
            <person name="Henrissat B."/>
            <person name="Mortensen U.H."/>
            <person name="Larsen T.O."/>
            <person name="De vries R.P."/>
            <person name="Grigoriev I.V."/>
            <person name="Machida M."/>
            <person name="Baker S.E."/>
            <person name="Andersen M.R."/>
        </authorList>
    </citation>
    <scope>NUCLEOTIDE SEQUENCE [LARGE SCALE GENOMIC DNA]</scope>
    <source>
        <strain evidence="1 2">CBS 126849</strain>
    </source>
</reference>
<keyword evidence="2" id="KW-1185">Reference proteome</keyword>
<protein>
    <submittedName>
        <fullName evidence="1">Uncharacterized protein</fullName>
    </submittedName>
</protein>
<evidence type="ECO:0000313" key="2">
    <source>
        <dbReference type="Proteomes" id="UP000326799"/>
    </source>
</evidence>
<evidence type="ECO:0000313" key="1">
    <source>
        <dbReference type="EMBL" id="KAB8221092.1"/>
    </source>
</evidence>
<name>A0A5N6EU71_9EURO</name>
<organism evidence="1 2">
    <name type="scientific">Aspergillus novoparasiticus</name>
    <dbReference type="NCBI Taxonomy" id="986946"/>
    <lineage>
        <taxon>Eukaryota</taxon>
        <taxon>Fungi</taxon>
        <taxon>Dikarya</taxon>
        <taxon>Ascomycota</taxon>
        <taxon>Pezizomycotina</taxon>
        <taxon>Eurotiomycetes</taxon>
        <taxon>Eurotiomycetidae</taxon>
        <taxon>Eurotiales</taxon>
        <taxon>Aspergillaceae</taxon>
        <taxon>Aspergillus</taxon>
        <taxon>Aspergillus subgen. Circumdati</taxon>
    </lineage>
</organism>
<gene>
    <name evidence="1" type="ORF">BDV33DRAFT_202815</name>
</gene>
<accession>A0A5N6EU71</accession>
<dbReference type="AlphaFoldDB" id="A0A5N6EU71"/>
<proteinExistence type="predicted"/>